<evidence type="ECO:0000313" key="1">
    <source>
        <dbReference type="EMBL" id="KAA1105885.1"/>
    </source>
</evidence>
<evidence type="ECO:0000313" key="3">
    <source>
        <dbReference type="Proteomes" id="UP000324748"/>
    </source>
</evidence>
<dbReference type="AlphaFoldDB" id="A0A5B0PY82"/>
<name>A0A5B0PY82_PUCGR</name>
<dbReference type="EMBL" id="VSWC01000040">
    <property type="protein sequence ID" value="KAA1105885.1"/>
    <property type="molecule type" value="Genomic_DNA"/>
</dbReference>
<organism evidence="1 3">
    <name type="scientific">Puccinia graminis f. sp. tritici</name>
    <dbReference type="NCBI Taxonomy" id="56615"/>
    <lineage>
        <taxon>Eukaryota</taxon>
        <taxon>Fungi</taxon>
        <taxon>Dikarya</taxon>
        <taxon>Basidiomycota</taxon>
        <taxon>Pucciniomycotina</taxon>
        <taxon>Pucciniomycetes</taxon>
        <taxon>Pucciniales</taxon>
        <taxon>Pucciniaceae</taxon>
        <taxon>Puccinia</taxon>
    </lineage>
</organism>
<dbReference type="Proteomes" id="UP000325313">
    <property type="component" value="Unassembled WGS sequence"/>
</dbReference>
<gene>
    <name evidence="1" type="ORF">PGT21_023232</name>
    <name evidence="2" type="ORF">PGTUg99_028502</name>
</gene>
<proteinExistence type="predicted"/>
<comment type="caution">
    <text evidence="1">The sequence shown here is derived from an EMBL/GenBank/DDBJ whole genome shotgun (WGS) entry which is preliminary data.</text>
</comment>
<dbReference type="EMBL" id="VDEP01000240">
    <property type="protein sequence ID" value="KAA1121041.1"/>
    <property type="molecule type" value="Genomic_DNA"/>
</dbReference>
<reference evidence="3 4" key="1">
    <citation type="submission" date="2019-05" db="EMBL/GenBank/DDBJ databases">
        <title>Emergence of the Ug99 lineage of the wheat stem rust pathogen through somatic hybridization.</title>
        <authorList>
            <person name="Li F."/>
            <person name="Upadhyaya N.M."/>
            <person name="Sperschneider J."/>
            <person name="Matny O."/>
            <person name="Nguyen-Phuc H."/>
            <person name="Mago R."/>
            <person name="Raley C."/>
            <person name="Miller M.E."/>
            <person name="Silverstein K.A.T."/>
            <person name="Henningsen E."/>
            <person name="Hirsch C.D."/>
            <person name="Visser B."/>
            <person name="Pretorius Z.A."/>
            <person name="Steffenson B.J."/>
            <person name="Schwessinger B."/>
            <person name="Dodds P.N."/>
            <person name="Figueroa M."/>
        </authorList>
    </citation>
    <scope>NUCLEOTIDE SEQUENCE [LARGE SCALE GENOMIC DNA]</scope>
    <source>
        <strain evidence="1">21-0</strain>
        <strain evidence="2 4">Ug99</strain>
    </source>
</reference>
<dbReference type="Proteomes" id="UP000324748">
    <property type="component" value="Unassembled WGS sequence"/>
</dbReference>
<protein>
    <submittedName>
        <fullName evidence="1">Uncharacterized protein</fullName>
    </submittedName>
</protein>
<evidence type="ECO:0000313" key="2">
    <source>
        <dbReference type="EMBL" id="KAA1121041.1"/>
    </source>
</evidence>
<evidence type="ECO:0000313" key="4">
    <source>
        <dbReference type="Proteomes" id="UP000325313"/>
    </source>
</evidence>
<accession>A0A5B0PY82</accession>
<keyword evidence="3" id="KW-1185">Reference proteome</keyword>
<sequence>MTFDHHLKDGKCMSELSRYGPWSLSEAIEQELIVSQLPQFRPSSISLLRLNQVSRFWNQGNAVEQPEGAISSRPVVWSVQLDS</sequence>